<name>A0A0D5C4W6_9ARCH</name>
<dbReference type="KEGG" id="nin:NADRNF5_1754"/>
<protein>
    <submittedName>
        <fullName evidence="1">Uncharacterized protein</fullName>
    </submittedName>
</protein>
<gene>
    <name evidence="1" type="ORF">NADRNF5_1754</name>
</gene>
<proteinExistence type="predicted"/>
<accession>A0A0D5C4W6</accession>
<evidence type="ECO:0000313" key="2">
    <source>
        <dbReference type="Proteomes" id="UP000032408"/>
    </source>
</evidence>
<dbReference type="STRING" id="1580092.NADRNF5_1754"/>
<evidence type="ECO:0000313" key="1">
    <source>
        <dbReference type="EMBL" id="AJW71432.1"/>
    </source>
</evidence>
<keyword evidence="2" id="KW-1185">Reference proteome</keyword>
<reference evidence="2" key="1">
    <citation type="submission" date="2015-03" db="EMBL/GenBank/DDBJ databases">
        <title>Characterization of two novel Thaumarchaeota isolated from the Northern Adriatic Sea.</title>
        <authorList>
            <person name="Bayer B."/>
            <person name="Vojvoda J."/>
            <person name="Offre P."/>
            <person name="Srivastava A."/>
            <person name="Elisabeth N."/>
            <person name="Garcia J.A.L."/>
            <person name="Schleper C."/>
            <person name="Herndl G.J."/>
        </authorList>
    </citation>
    <scope>NUCLEOTIDE SEQUENCE [LARGE SCALE GENOMIC DNA]</scope>
    <source>
        <strain evidence="2">NF5</strain>
    </source>
</reference>
<sequence length="72" mass="8492">MTDCVQTWRRKLRIEELANIAKEKLESGIEITIVYDLLDEIMVSKWRSIPSTRRQYLESVKKVLVNQNVLAE</sequence>
<dbReference type="AlphaFoldDB" id="A0A0D5C4W6"/>
<dbReference type="HOGENOM" id="CLU_2712600_0_0_2"/>
<dbReference type="Proteomes" id="UP000032408">
    <property type="component" value="Chromosome"/>
</dbReference>
<dbReference type="OrthoDB" id="1779at2157"/>
<dbReference type="EMBL" id="CP011070">
    <property type="protein sequence ID" value="AJW71432.1"/>
    <property type="molecule type" value="Genomic_DNA"/>
</dbReference>
<reference evidence="1 2" key="2">
    <citation type="journal article" date="2016" name="ISME J.">
        <title>Physiological and genomic characterization of two novel marine thaumarchaeal strains indicates niche differentiation.</title>
        <authorList>
            <person name="Bayer B."/>
            <person name="Vojvoda J."/>
            <person name="Offre P."/>
            <person name="Alves R.J."/>
            <person name="Elisabeth N.H."/>
            <person name="Garcia J.A."/>
            <person name="Volland J.M."/>
            <person name="Srivastava A."/>
            <person name="Schleper C."/>
            <person name="Herndl G.J."/>
        </authorList>
    </citation>
    <scope>NUCLEOTIDE SEQUENCE [LARGE SCALE GENOMIC DNA]</scope>
    <source>
        <strain evidence="1 2">NF5</strain>
    </source>
</reference>
<dbReference type="GeneID" id="24820923"/>
<dbReference type="RefSeq" id="WP_048117326.1">
    <property type="nucleotide sequence ID" value="NZ_CP011070.1"/>
</dbReference>
<organism evidence="1 2">
    <name type="scientific">Nitrosopumilus adriaticus</name>
    <dbReference type="NCBI Taxonomy" id="1580092"/>
    <lineage>
        <taxon>Archaea</taxon>
        <taxon>Nitrososphaerota</taxon>
        <taxon>Nitrososphaeria</taxon>
        <taxon>Nitrosopumilales</taxon>
        <taxon>Nitrosopumilaceae</taxon>
        <taxon>Nitrosopumilus</taxon>
    </lineage>
</organism>